<dbReference type="Proteomes" id="UP001623232">
    <property type="component" value="Chromosome"/>
</dbReference>
<evidence type="ECO:0000313" key="2">
    <source>
        <dbReference type="Proteomes" id="UP001623232"/>
    </source>
</evidence>
<protein>
    <submittedName>
        <fullName evidence="1">Uncharacterized protein</fullName>
    </submittedName>
</protein>
<evidence type="ECO:0000313" key="1">
    <source>
        <dbReference type="EMBL" id="WZK89958.1"/>
    </source>
</evidence>
<name>A0ABZ2XVP4_9RHOB</name>
<gene>
    <name evidence="1" type="ORF">QEZ52_05270</name>
</gene>
<accession>A0ABZ2XVP4</accession>
<keyword evidence="2" id="KW-1185">Reference proteome</keyword>
<dbReference type="EMBL" id="CP123584">
    <property type="protein sequence ID" value="WZK89958.1"/>
    <property type="molecule type" value="Genomic_DNA"/>
</dbReference>
<reference evidence="1 2" key="1">
    <citation type="submission" date="2023-04" db="EMBL/GenBank/DDBJ databases">
        <title>Complete genome sequence of Alisedimentitalea scapharcae.</title>
        <authorList>
            <person name="Rong J.-C."/>
            <person name="Yi M.-L."/>
            <person name="Zhao Q."/>
        </authorList>
    </citation>
    <scope>NUCLEOTIDE SEQUENCE [LARGE SCALE GENOMIC DNA]</scope>
    <source>
        <strain evidence="1 2">KCTC 42119</strain>
    </source>
</reference>
<sequence>MPKLILPVDVHGVALPFRAALPGVCGCGLGVASPMQGGGPQACPDRVRSMGGVA</sequence>
<organism evidence="1 2">
    <name type="scientific">Aliisedimentitalea scapharcae</name>
    <dbReference type="NCBI Taxonomy" id="1524259"/>
    <lineage>
        <taxon>Bacteria</taxon>
        <taxon>Pseudomonadati</taxon>
        <taxon>Pseudomonadota</taxon>
        <taxon>Alphaproteobacteria</taxon>
        <taxon>Rhodobacterales</taxon>
        <taxon>Roseobacteraceae</taxon>
        <taxon>Aliisedimentitalea</taxon>
    </lineage>
</organism>
<dbReference type="RefSeq" id="WP_406648449.1">
    <property type="nucleotide sequence ID" value="NZ_CP123584.1"/>
</dbReference>
<proteinExistence type="predicted"/>